<evidence type="ECO:0000313" key="2">
    <source>
        <dbReference type="EMBL" id="MPC11669.1"/>
    </source>
</evidence>
<protein>
    <recommendedName>
        <fullName evidence="4">Secreted protein</fullName>
    </recommendedName>
</protein>
<dbReference type="Proteomes" id="UP000324222">
    <property type="component" value="Unassembled WGS sequence"/>
</dbReference>
<gene>
    <name evidence="2" type="ORF">E2C01_004341</name>
</gene>
<evidence type="ECO:0008006" key="4">
    <source>
        <dbReference type="Google" id="ProtNLM"/>
    </source>
</evidence>
<proteinExistence type="predicted"/>
<reference evidence="2 3" key="1">
    <citation type="submission" date="2019-05" db="EMBL/GenBank/DDBJ databases">
        <title>Another draft genome of Portunus trituberculatus and its Hox gene families provides insights of decapod evolution.</title>
        <authorList>
            <person name="Jeong J.-H."/>
            <person name="Song I."/>
            <person name="Kim S."/>
            <person name="Choi T."/>
            <person name="Kim D."/>
            <person name="Ryu S."/>
            <person name="Kim W."/>
        </authorList>
    </citation>
    <scope>NUCLEOTIDE SEQUENCE [LARGE SCALE GENOMIC DNA]</scope>
    <source>
        <tissue evidence="2">Muscle</tissue>
    </source>
</reference>
<evidence type="ECO:0000256" key="1">
    <source>
        <dbReference type="SAM" id="SignalP"/>
    </source>
</evidence>
<accession>A0A5B7CQB0</accession>
<organism evidence="2 3">
    <name type="scientific">Portunus trituberculatus</name>
    <name type="common">Swimming crab</name>
    <name type="synonym">Neptunus trituberculatus</name>
    <dbReference type="NCBI Taxonomy" id="210409"/>
    <lineage>
        <taxon>Eukaryota</taxon>
        <taxon>Metazoa</taxon>
        <taxon>Ecdysozoa</taxon>
        <taxon>Arthropoda</taxon>
        <taxon>Crustacea</taxon>
        <taxon>Multicrustacea</taxon>
        <taxon>Malacostraca</taxon>
        <taxon>Eumalacostraca</taxon>
        <taxon>Eucarida</taxon>
        <taxon>Decapoda</taxon>
        <taxon>Pleocyemata</taxon>
        <taxon>Brachyura</taxon>
        <taxon>Eubrachyura</taxon>
        <taxon>Portunoidea</taxon>
        <taxon>Portunidae</taxon>
        <taxon>Portuninae</taxon>
        <taxon>Portunus</taxon>
    </lineage>
</organism>
<evidence type="ECO:0000313" key="3">
    <source>
        <dbReference type="Proteomes" id="UP000324222"/>
    </source>
</evidence>
<name>A0A5B7CQB0_PORTR</name>
<keyword evidence="1" id="KW-0732">Signal</keyword>
<sequence length="272" mass="29567">MPRYWISGTIRHLVLALGARAHTCSGPGKLAGFGSSRFIRAFLGSPSSACCLNFVLKALRSRSNSLGYTRVLAPVSFVVPASTPCEFLCLYVDELRVQSGEVPVHPVLLILAPLHDQGEQFLIRHQALLKKGSVWFNGSSSSVTSCWMRVRVWLTSPARSTRRSSNSCLKSSRDCWQGAKVRYTIPLFNLSIYASFSIPDHLTALNTTTITTTIITITTTTTRTSTARSTTGFSLAGHTMTAAVVVRSSGVRCTTSRIICGTSPHSVHDITK</sequence>
<comment type="caution">
    <text evidence="2">The sequence shown here is derived from an EMBL/GenBank/DDBJ whole genome shotgun (WGS) entry which is preliminary data.</text>
</comment>
<dbReference type="AlphaFoldDB" id="A0A5B7CQB0"/>
<feature type="signal peptide" evidence="1">
    <location>
        <begin position="1"/>
        <end position="21"/>
    </location>
</feature>
<keyword evidence="3" id="KW-1185">Reference proteome</keyword>
<dbReference type="EMBL" id="VSRR010000176">
    <property type="protein sequence ID" value="MPC11669.1"/>
    <property type="molecule type" value="Genomic_DNA"/>
</dbReference>
<feature type="chain" id="PRO_5022877356" description="Secreted protein" evidence="1">
    <location>
        <begin position="22"/>
        <end position="272"/>
    </location>
</feature>